<name>A0A4R5DCM6_9BACT</name>
<dbReference type="AlphaFoldDB" id="A0A4R5DCM6"/>
<dbReference type="CDD" id="cd15482">
    <property type="entry name" value="Sialidase_non-viral"/>
    <property type="match status" value="1"/>
</dbReference>
<dbReference type="Proteomes" id="UP000294850">
    <property type="component" value="Unassembled WGS sequence"/>
</dbReference>
<dbReference type="SUPFAM" id="SSF50939">
    <property type="entry name" value="Sialidases"/>
    <property type="match status" value="1"/>
</dbReference>
<dbReference type="InterPro" id="IPR036278">
    <property type="entry name" value="Sialidase_sf"/>
</dbReference>
<feature type="transmembrane region" description="Helical" evidence="1">
    <location>
        <begin position="39"/>
        <end position="58"/>
    </location>
</feature>
<keyword evidence="1" id="KW-0472">Membrane</keyword>
<dbReference type="OrthoDB" id="847524at2"/>
<gene>
    <name evidence="2" type="ORF">E0F88_30650</name>
</gene>
<evidence type="ECO:0000313" key="2">
    <source>
        <dbReference type="EMBL" id="TDE09384.1"/>
    </source>
</evidence>
<proteinExistence type="predicted"/>
<keyword evidence="3" id="KW-1185">Reference proteome</keyword>
<keyword evidence="1" id="KW-1133">Transmembrane helix</keyword>
<organism evidence="2 3">
    <name type="scientific">Dyadobacter psychrotolerans</name>
    <dbReference type="NCBI Taxonomy" id="2541721"/>
    <lineage>
        <taxon>Bacteria</taxon>
        <taxon>Pseudomonadati</taxon>
        <taxon>Bacteroidota</taxon>
        <taxon>Cytophagia</taxon>
        <taxon>Cytophagales</taxon>
        <taxon>Spirosomataceae</taxon>
        <taxon>Dyadobacter</taxon>
    </lineage>
</organism>
<evidence type="ECO:0000256" key="1">
    <source>
        <dbReference type="SAM" id="Phobius"/>
    </source>
</evidence>
<dbReference type="EMBL" id="SMFL01000020">
    <property type="protein sequence ID" value="TDE09384.1"/>
    <property type="molecule type" value="Genomic_DNA"/>
</dbReference>
<dbReference type="Gene3D" id="2.120.10.10">
    <property type="match status" value="1"/>
</dbReference>
<evidence type="ECO:0008006" key="4">
    <source>
        <dbReference type="Google" id="ProtNLM"/>
    </source>
</evidence>
<protein>
    <recommendedName>
        <fullName evidence="4">Exo-alpha-sialidase</fullName>
    </recommendedName>
</protein>
<accession>A0A4R5DCM6</accession>
<reference evidence="2 3" key="1">
    <citation type="submission" date="2019-03" db="EMBL/GenBank/DDBJ databases">
        <title>Dyadobacter AR-3-6 sp. nov., isolated from arctic soil.</title>
        <authorList>
            <person name="Chaudhary D.K."/>
        </authorList>
    </citation>
    <scope>NUCLEOTIDE SEQUENCE [LARGE SCALE GENOMIC DNA]</scope>
    <source>
        <strain evidence="2 3">AR-3-6</strain>
    </source>
</reference>
<comment type="caution">
    <text evidence="2">The sequence shown here is derived from an EMBL/GenBank/DDBJ whole genome shotgun (WGS) entry which is preliminary data.</text>
</comment>
<evidence type="ECO:0000313" key="3">
    <source>
        <dbReference type="Proteomes" id="UP000294850"/>
    </source>
</evidence>
<sequence>MGIVTANNHIKLVKIKVMHLTIYITNVVKNGSIFKLSTMNIFLAKLGLLIALPIFLAFQADLPRPADAEYNLGTGSQPEIAIDENGTVRIVYGVKNGDHKDLYFVSSNDGGKSFSKPDLLGNFSKMGLGMGRGPQIVTTAEYTVVTVGDHNGDLFSMRLTNADNQWSAPVKVTDTDSTAKEALSGLSAGKGNDVYTVWLDSRLGNNNLYGSLSRDGGLTWEKNQLIYQGEQKGICDCCKPTVSFDQSGSMHVMFRNKLDGARNMYLISSKDNGKHFSTAQKLGTGDFMIDGCPMDGGDLAADENGKVTTVWRRQLEVYIAEPEKPEIKLGAGRTPVILQTGKGPAIAWQKDGAIQFRSPNGQKTVSIGNGQYPKLALMADKKTSLCVFERDGQILVKPIVL</sequence>
<keyword evidence="1" id="KW-0812">Transmembrane</keyword>